<dbReference type="EMBL" id="UINC01040706">
    <property type="protein sequence ID" value="SVB40959.1"/>
    <property type="molecule type" value="Genomic_DNA"/>
</dbReference>
<gene>
    <name evidence="1" type="ORF">METZ01_LOCUS193813</name>
</gene>
<dbReference type="InterPro" id="IPR058240">
    <property type="entry name" value="rSAM_sf"/>
</dbReference>
<evidence type="ECO:0000313" key="1">
    <source>
        <dbReference type="EMBL" id="SVB40959.1"/>
    </source>
</evidence>
<dbReference type="GO" id="GO:0006779">
    <property type="term" value="P:porphyrin-containing compound biosynthetic process"/>
    <property type="evidence" value="ECO:0007669"/>
    <property type="project" value="TreeGrafter"/>
</dbReference>
<dbReference type="PANTHER" id="PTHR13932">
    <property type="entry name" value="COPROPORPHYRINIGEN III OXIDASE"/>
    <property type="match status" value="1"/>
</dbReference>
<protein>
    <recommendedName>
        <fullName evidence="2">Radical SAM core domain-containing protein</fullName>
    </recommendedName>
</protein>
<dbReference type="SFLD" id="SFLDS00029">
    <property type="entry name" value="Radical_SAM"/>
    <property type="match status" value="1"/>
</dbReference>
<proteinExistence type="predicted"/>
<feature type="non-terminal residue" evidence="1">
    <location>
        <position position="69"/>
    </location>
</feature>
<dbReference type="PANTHER" id="PTHR13932:SF5">
    <property type="entry name" value="RADICAL S-ADENOSYL METHIONINE DOMAIN-CONTAINING PROTEIN 1, MITOCHONDRIAL"/>
    <property type="match status" value="1"/>
</dbReference>
<dbReference type="SUPFAM" id="SSF102114">
    <property type="entry name" value="Radical SAM enzymes"/>
    <property type="match status" value="1"/>
</dbReference>
<dbReference type="InterPro" id="IPR007197">
    <property type="entry name" value="rSAM"/>
</dbReference>
<sequence length="69" mass="7766">MPKQTTAVDAVYVHAPFCAQRCSYCDFAVTVRKKGGQKLWLDALERELELIEQEGLFELAQNLSSVYVG</sequence>
<reference evidence="1" key="1">
    <citation type="submission" date="2018-05" db="EMBL/GenBank/DDBJ databases">
        <authorList>
            <person name="Lanie J.A."/>
            <person name="Ng W.-L."/>
            <person name="Kazmierczak K.M."/>
            <person name="Andrzejewski T.M."/>
            <person name="Davidsen T.M."/>
            <person name="Wayne K.J."/>
            <person name="Tettelin H."/>
            <person name="Glass J.I."/>
            <person name="Rusch D."/>
            <person name="Podicherti R."/>
            <person name="Tsui H.-C.T."/>
            <person name="Winkler M.E."/>
        </authorList>
    </citation>
    <scope>NUCLEOTIDE SEQUENCE</scope>
</reference>
<accession>A0A382DRY0</accession>
<dbReference type="GO" id="GO:0003824">
    <property type="term" value="F:catalytic activity"/>
    <property type="evidence" value="ECO:0007669"/>
    <property type="project" value="InterPro"/>
</dbReference>
<evidence type="ECO:0008006" key="2">
    <source>
        <dbReference type="Google" id="ProtNLM"/>
    </source>
</evidence>
<name>A0A382DRY0_9ZZZZ</name>
<organism evidence="1">
    <name type="scientific">marine metagenome</name>
    <dbReference type="NCBI Taxonomy" id="408172"/>
    <lineage>
        <taxon>unclassified sequences</taxon>
        <taxon>metagenomes</taxon>
        <taxon>ecological metagenomes</taxon>
    </lineage>
</organism>
<dbReference type="GO" id="GO:0005737">
    <property type="term" value="C:cytoplasm"/>
    <property type="evidence" value="ECO:0007669"/>
    <property type="project" value="TreeGrafter"/>
</dbReference>
<dbReference type="GO" id="GO:0051539">
    <property type="term" value="F:4 iron, 4 sulfur cluster binding"/>
    <property type="evidence" value="ECO:0007669"/>
    <property type="project" value="TreeGrafter"/>
</dbReference>
<dbReference type="InterPro" id="IPR034505">
    <property type="entry name" value="Coproporphyrinogen-III_oxidase"/>
</dbReference>
<dbReference type="AlphaFoldDB" id="A0A382DRY0"/>